<dbReference type="GO" id="GO:0005739">
    <property type="term" value="C:mitochondrion"/>
    <property type="evidence" value="ECO:0007669"/>
    <property type="project" value="GOC"/>
</dbReference>
<accession>A0AAV1DNJ6</accession>
<dbReference type="PANTHER" id="PTHR12151">
    <property type="entry name" value="ELECTRON TRANSPORT PROTIN SCO1/SENC FAMILY MEMBER"/>
    <property type="match status" value="1"/>
</dbReference>
<evidence type="ECO:0000313" key="3">
    <source>
        <dbReference type="EMBL" id="CAI9109416.1"/>
    </source>
</evidence>
<dbReference type="InterPro" id="IPR003782">
    <property type="entry name" value="SCO1/SenC"/>
</dbReference>
<dbReference type="EMBL" id="OX459123">
    <property type="protein sequence ID" value="CAI9109416.1"/>
    <property type="molecule type" value="Genomic_DNA"/>
</dbReference>
<dbReference type="Pfam" id="PF02630">
    <property type="entry name" value="SCO1-SenC"/>
    <property type="match status" value="1"/>
</dbReference>
<dbReference type="Proteomes" id="UP001161247">
    <property type="component" value="Chromosome 6"/>
</dbReference>
<dbReference type="SUPFAM" id="SSF52833">
    <property type="entry name" value="Thioredoxin-like"/>
    <property type="match status" value="1"/>
</dbReference>
<dbReference type="FunFam" id="3.40.30.10:FF:000013">
    <property type="entry name" value="Blast:Protein SCO1 homolog, mitochondrial"/>
    <property type="match status" value="1"/>
</dbReference>
<evidence type="ECO:0000256" key="1">
    <source>
        <dbReference type="ARBA" id="ARBA00010996"/>
    </source>
</evidence>
<sequence>MSLSRILSSSLRNRCAVSVDSLKRIVPVRRFHSGRPMKVAEATKNRPVLPERTPTSRSWSSYVIPTAVIAGVGGLAFFLHYNDERRAIPKGQEVKFQRSTIEGPIIGGPFSLIDTEGRVVTEKSLLGNWVLLYFGYTSSPDVGPSEVQKMAKAVDALESKQNLRVLPIFVTLDPHRDTPAHLRAYLREFDQRIVGLTGPVTAIRQMAQEYRVFFRKVDEEGDDYLVESSHKMYLLDPKMVVVKCFGEEYNAEELSEAIAKELKKSSS</sequence>
<dbReference type="InterPro" id="IPR036249">
    <property type="entry name" value="Thioredoxin-like_sf"/>
</dbReference>
<dbReference type="AlphaFoldDB" id="A0AAV1DNJ6"/>
<evidence type="ECO:0000256" key="2">
    <source>
        <dbReference type="SAM" id="Phobius"/>
    </source>
</evidence>
<feature type="transmembrane region" description="Helical" evidence="2">
    <location>
        <begin position="59"/>
        <end position="81"/>
    </location>
</feature>
<keyword evidence="4" id="KW-1185">Reference proteome</keyword>
<dbReference type="GO" id="GO:0033617">
    <property type="term" value="P:mitochondrial respiratory chain complex IV assembly"/>
    <property type="evidence" value="ECO:0007669"/>
    <property type="project" value="TreeGrafter"/>
</dbReference>
<proteinExistence type="inferred from homology"/>
<keyword evidence="2" id="KW-0472">Membrane</keyword>
<evidence type="ECO:0000313" key="4">
    <source>
        <dbReference type="Proteomes" id="UP001161247"/>
    </source>
</evidence>
<dbReference type="Gene3D" id="3.40.30.10">
    <property type="entry name" value="Glutaredoxin"/>
    <property type="match status" value="1"/>
</dbReference>
<protein>
    <submittedName>
        <fullName evidence="3">OLC1v1009234C1</fullName>
    </submittedName>
</protein>
<keyword evidence="2" id="KW-1133">Transmembrane helix</keyword>
<name>A0AAV1DNJ6_OLDCO</name>
<gene>
    <name evidence="3" type="ORF">OLC1_LOCUS17325</name>
</gene>
<dbReference type="CDD" id="cd02968">
    <property type="entry name" value="SCO"/>
    <property type="match status" value="1"/>
</dbReference>
<dbReference type="PANTHER" id="PTHR12151:SF1">
    <property type="entry name" value="PROTEIN SCO1 HOMOLOG 2, MITOCHONDRIAL"/>
    <property type="match status" value="1"/>
</dbReference>
<organism evidence="3 4">
    <name type="scientific">Oldenlandia corymbosa var. corymbosa</name>
    <dbReference type="NCBI Taxonomy" id="529605"/>
    <lineage>
        <taxon>Eukaryota</taxon>
        <taxon>Viridiplantae</taxon>
        <taxon>Streptophyta</taxon>
        <taxon>Embryophyta</taxon>
        <taxon>Tracheophyta</taxon>
        <taxon>Spermatophyta</taxon>
        <taxon>Magnoliopsida</taxon>
        <taxon>eudicotyledons</taxon>
        <taxon>Gunneridae</taxon>
        <taxon>Pentapetalae</taxon>
        <taxon>asterids</taxon>
        <taxon>lamiids</taxon>
        <taxon>Gentianales</taxon>
        <taxon>Rubiaceae</taxon>
        <taxon>Rubioideae</taxon>
        <taxon>Spermacoceae</taxon>
        <taxon>Hedyotis-Oldenlandia complex</taxon>
        <taxon>Oldenlandia</taxon>
    </lineage>
</organism>
<comment type="similarity">
    <text evidence="1">Belongs to the SCO1/2 family.</text>
</comment>
<reference evidence="3" key="1">
    <citation type="submission" date="2023-03" db="EMBL/GenBank/DDBJ databases">
        <authorList>
            <person name="Julca I."/>
        </authorList>
    </citation>
    <scope>NUCLEOTIDE SEQUENCE</scope>
</reference>
<keyword evidence="2" id="KW-0812">Transmembrane</keyword>